<organism evidence="3">
    <name type="scientific">Metarhizium acridum (strain CQMa 102)</name>
    <dbReference type="NCBI Taxonomy" id="655827"/>
    <lineage>
        <taxon>Eukaryota</taxon>
        <taxon>Fungi</taxon>
        <taxon>Dikarya</taxon>
        <taxon>Ascomycota</taxon>
        <taxon>Pezizomycotina</taxon>
        <taxon>Sordariomycetes</taxon>
        <taxon>Hypocreomycetidae</taxon>
        <taxon>Hypocreales</taxon>
        <taxon>Clavicipitaceae</taxon>
        <taxon>Metarhizium</taxon>
    </lineage>
</organism>
<dbReference type="HOGENOM" id="CLU_816586_0_0_1"/>
<feature type="transmembrane region" description="Helical" evidence="1">
    <location>
        <begin position="250"/>
        <end position="275"/>
    </location>
</feature>
<name>E9DRF9_METAQ</name>
<evidence type="ECO:0000313" key="2">
    <source>
        <dbReference type="EMBL" id="EFY93837.1"/>
    </source>
</evidence>
<keyword evidence="1" id="KW-0472">Membrane</keyword>
<protein>
    <submittedName>
        <fullName evidence="2">Uncharacterized protein</fullName>
    </submittedName>
</protein>
<keyword evidence="1" id="KW-0812">Transmembrane</keyword>
<dbReference type="GeneID" id="19244639"/>
<dbReference type="AlphaFoldDB" id="E9DRF9"/>
<dbReference type="Proteomes" id="UP000002499">
    <property type="component" value="Unassembled WGS sequence"/>
</dbReference>
<sequence length="340" mass="37795">MGNVTNNLTTDESDPGFMTLPRGLGRFCGGLNITSPAYTADREPQINPNTTEPFYEWENPDIMSLSLARAFFLYEIPSNGLDDTQLEAVEVVWHYCVHTYNISVTDNVANTALLESEAKIHQHDEDNGTFVLLDKSGQKKFSASRNGIMFGLQRRIPTTFVGHMSFADSPNLVNVNEFTYQIGSNLMSGILGYNITEQPTERRGPIIWNNLRNITETMALAMTDFMRVNQINGTVIGDALESEIFITVRWPWLSFLAAQIGLTIVFVLAVAACTFNLEVPVIKGSNVAELFAIRKSDMETTTPGTVGGKQAGIDQKIDKQTLGILVRECDTWNLEIHSKE</sequence>
<dbReference type="EMBL" id="GL698470">
    <property type="protein sequence ID" value="EFY93837.1"/>
    <property type="molecule type" value="Genomic_DNA"/>
</dbReference>
<dbReference type="RefSeq" id="XP_007806668.1">
    <property type="nucleotide sequence ID" value="XM_007808477.1"/>
</dbReference>
<dbReference type="eggNOG" id="ENOG502RWXY">
    <property type="taxonomic scope" value="Eukaryota"/>
</dbReference>
<dbReference type="InParanoid" id="E9DRF9"/>
<keyword evidence="1" id="KW-1133">Transmembrane helix</keyword>
<reference evidence="2 3" key="1">
    <citation type="journal article" date="2011" name="PLoS Genet.">
        <title>Genome sequencing and comparative transcriptomics of the model entomopathogenic fungi Metarhizium anisopliae and M. acridum.</title>
        <authorList>
            <person name="Gao Q."/>
            <person name="Jin K."/>
            <person name="Ying S.H."/>
            <person name="Zhang Y."/>
            <person name="Xiao G."/>
            <person name="Shang Y."/>
            <person name="Duan Z."/>
            <person name="Hu X."/>
            <person name="Xie X.Q."/>
            <person name="Zhou G."/>
            <person name="Peng G."/>
            <person name="Luo Z."/>
            <person name="Huang W."/>
            <person name="Wang B."/>
            <person name="Fang W."/>
            <person name="Wang S."/>
            <person name="Zhong Y."/>
            <person name="Ma L.J."/>
            <person name="St Leger R.J."/>
            <person name="Zhao G.P."/>
            <person name="Pei Y."/>
            <person name="Feng M.G."/>
            <person name="Xia Y."/>
            <person name="Wang C."/>
        </authorList>
    </citation>
    <scope>NUCLEOTIDE SEQUENCE [LARGE SCALE GENOMIC DNA]</scope>
    <source>
        <strain evidence="2 3">CQMa 102</strain>
    </source>
</reference>
<gene>
    <name evidence="2" type="ORF">MAC_00328</name>
</gene>
<accession>E9DRF9</accession>
<dbReference type="OrthoDB" id="4941283at2759"/>
<dbReference type="PANTHER" id="PTHR35394:SF5">
    <property type="entry name" value="DUF3176 DOMAIN-CONTAINING PROTEIN"/>
    <property type="match status" value="1"/>
</dbReference>
<proteinExistence type="predicted"/>
<evidence type="ECO:0000256" key="1">
    <source>
        <dbReference type="SAM" id="Phobius"/>
    </source>
</evidence>
<dbReference type="PANTHER" id="PTHR35394">
    <property type="entry name" value="DUF3176 DOMAIN-CONTAINING PROTEIN"/>
    <property type="match status" value="1"/>
</dbReference>
<evidence type="ECO:0000313" key="3">
    <source>
        <dbReference type="Proteomes" id="UP000002499"/>
    </source>
</evidence>
<dbReference type="KEGG" id="maw:19244639"/>
<keyword evidence="3" id="KW-1185">Reference proteome</keyword>
<dbReference type="STRING" id="655827.E9DRF9"/>